<proteinExistence type="predicted"/>
<dbReference type="Gene3D" id="1.10.238.160">
    <property type="match status" value="1"/>
</dbReference>
<dbReference type="InterPro" id="IPR010260">
    <property type="entry name" value="AlpA"/>
</dbReference>
<evidence type="ECO:0000313" key="1">
    <source>
        <dbReference type="EMBL" id="EQD47562.1"/>
    </source>
</evidence>
<gene>
    <name evidence="1" type="ORF">B1A_14286</name>
</gene>
<dbReference type="AlphaFoldDB" id="T0ZSQ4"/>
<dbReference type="Pfam" id="PF05930">
    <property type="entry name" value="Phage_AlpA"/>
    <property type="match status" value="1"/>
</dbReference>
<sequence>MNEIVILMRLPQVLRATGLNKTGLYLLQRTGEFPRAVKISDRAVAWPQRDVQDWIAAKIAARDAGRPA</sequence>
<dbReference type="InterPro" id="IPR052931">
    <property type="entry name" value="Prophage_regulatory_activator"/>
</dbReference>
<name>T0ZSQ4_9ZZZZ</name>
<reference evidence="1" key="1">
    <citation type="submission" date="2013-08" db="EMBL/GenBank/DDBJ databases">
        <authorList>
            <person name="Mendez C."/>
            <person name="Richter M."/>
            <person name="Ferrer M."/>
            <person name="Sanchez J."/>
        </authorList>
    </citation>
    <scope>NUCLEOTIDE SEQUENCE</scope>
</reference>
<dbReference type="PANTHER" id="PTHR36154:SF1">
    <property type="entry name" value="DNA-BINDING TRANSCRIPTIONAL ACTIVATOR ALPA"/>
    <property type="match status" value="1"/>
</dbReference>
<comment type="caution">
    <text evidence="1">The sequence shown here is derived from an EMBL/GenBank/DDBJ whole genome shotgun (WGS) entry which is preliminary data.</text>
</comment>
<accession>T0ZSQ4</accession>
<organism evidence="1">
    <name type="scientific">mine drainage metagenome</name>
    <dbReference type="NCBI Taxonomy" id="410659"/>
    <lineage>
        <taxon>unclassified sequences</taxon>
        <taxon>metagenomes</taxon>
        <taxon>ecological metagenomes</taxon>
    </lineage>
</organism>
<dbReference type="PANTHER" id="PTHR36154">
    <property type="entry name" value="DNA-BINDING TRANSCRIPTIONAL ACTIVATOR ALPA"/>
    <property type="match status" value="1"/>
</dbReference>
<dbReference type="EMBL" id="AUZX01010483">
    <property type="protein sequence ID" value="EQD47562.1"/>
    <property type="molecule type" value="Genomic_DNA"/>
</dbReference>
<protein>
    <submittedName>
        <fullName evidence="1">Phage transcriptional regulator, AlpA</fullName>
    </submittedName>
</protein>
<reference evidence="1" key="2">
    <citation type="journal article" date="2014" name="ISME J.">
        <title>Microbial stratification in low pH oxic and suboxic macroscopic growths along an acid mine drainage.</title>
        <authorList>
            <person name="Mendez-Garcia C."/>
            <person name="Mesa V."/>
            <person name="Sprenger R.R."/>
            <person name="Richter M."/>
            <person name="Diez M.S."/>
            <person name="Solano J."/>
            <person name="Bargiela R."/>
            <person name="Golyshina O.V."/>
            <person name="Manteca A."/>
            <person name="Ramos J.L."/>
            <person name="Gallego J.R."/>
            <person name="Llorente I."/>
            <person name="Martins Dos Santos V.A."/>
            <person name="Jensen O.N."/>
            <person name="Pelaez A.I."/>
            <person name="Sanchez J."/>
            <person name="Ferrer M."/>
        </authorList>
    </citation>
    <scope>NUCLEOTIDE SEQUENCE</scope>
</reference>